<dbReference type="Proteomes" id="UP000256661">
    <property type="component" value="Unassembled WGS sequence"/>
</dbReference>
<reference evidence="6 7" key="1">
    <citation type="submission" date="2018-08" db="EMBL/GenBank/DDBJ databases">
        <title>Sequencing the genomes of 1000 actinobacteria strains.</title>
        <authorList>
            <person name="Klenk H.-P."/>
        </authorList>
    </citation>
    <scope>NUCLEOTIDE SEQUENCE [LARGE SCALE GENOMIC DNA]</scope>
    <source>
        <strain evidence="6 7">DSM 43927</strain>
    </source>
</reference>
<dbReference type="AlphaFoldDB" id="A0A3D9SPM7"/>
<protein>
    <submittedName>
        <fullName evidence="6">Amino acid ABC transporter substrate-binding protein (PAAT family)</fullName>
    </submittedName>
</protein>
<dbReference type="PANTHER" id="PTHR30085:SF6">
    <property type="entry name" value="ABC TRANSPORTER GLUTAMINE-BINDING PROTEIN GLNH"/>
    <property type="match status" value="1"/>
</dbReference>
<evidence type="ECO:0000313" key="6">
    <source>
        <dbReference type="EMBL" id="REE97889.1"/>
    </source>
</evidence>
<dbReference type="SMART" id="SM00062">
    <property type="entry name" value="PBPb"/>
    <property type="match status" value="1"/>
</dbReference>
<dbReference type="PROSITE" id="PS51257">
    <property type="entry name" value="PROKAR_LIPOPROTEIN"/>
    <property type="match status" value="1"/>
</dbReference>
<keyword evidence="7" id="KW-1185">Reference proteome</keyword>
<feature type="signal peptide" evidence="4">
    <location>
        <begin position="1"/>
        <end position="28"/>
    </location>
</feature>
<dbReference type="GO" id="GO:0030288">
    <property type="term" value="C:outer membrane-bounded periplasmic space"/>
    <property type="evidence" value="ECO:0007669"/>
    <property type="project" value="TreeGrafter"/>
</dbReference>
<organism evidence="6 7">
    <name type="scientific">Thermomonospora umbrina</name>
    <dbReference type="NCBI Taxonomy" id="111806"/>
    <lineage>
        <taxon>Bacteria</taxon>
        <taxon>Bacillati</taxon>
        <taxon>Actinomycetota</taxon>
        <taxon>Actinomycetes</taxon>
        <taxon>Streptosporangiales</taxon>
        <taxon>Thermomonosporaceae</taxon>
        <taxon>Thermomonospora</taxon>
    </lineage>
</organism>
<dbReference type="PANTHER" id="PTHR30085">
    <property type="entry name" value="AMINO ACID ABC TRANSPORTER PERMEASE"/>
    <property type="match status" value="1"/>
</dbReference>
<dbReference type="SUPFAM" id="SSF53850">
    <property type="entry name" value="Periplasmic binding protein-like II"/>
    <property type="match status" value="1"/>
</dbReference>
<evidence type="ECO:0000256" key="1">
    <source>
        <dbReference type="ARBA" id="ARBA00010333"/>
    </source>
</evidence>
<evidence type="ECO:0000259" key="5">
    <source>
        <dbReference type="SMART" id="SM00062"/>
    </source>
</evidence>
<gene>
    <name evidence="6" type="ORF">DFJ69_3365</name>
</gene>
<evidence type="ECO:0000256" key="2">
    <source>
        <dbReference type="ARBA" id="ARBA00022448"/>
    </source>
</evidence>
<dbReference type="EMBL" id="QTTT01000001">
    <property type="protein sequence ID" value="REE97889.1"/>
    <property type="molecule type" value="Genomic_DNA"/>
</dbReference>
<dbReference type="Gene3D" id="3.40.190.10">
    <property type="entry name" value="Periplasmic binding protein-like II"/>
    <property type="match status" value="2"/>
</dbReference>
<evidence type="ECO:0000256" key="4">
    <source>
        <dbReference type="SAM" id="SignalP"/>
    </source>
</evidence>
<keyword evidence="3 4" id="KW-0732">Signal</keyword>
<feature type="chain" id="PRO_5017554176" evidence="4">
    <location>
        <begin position="29"/>
        <end position="271"/>
    </location>
</feature>
<dbReference type="GO" id="GO:0006865">
    <property type="term" value="P:amino acid transport"/>
    <property type="evidence" value="ECO:0007669"/>
    <property type="project" value="TreeGrafter"/>
</dbReference>
<sequence>MRVVTPSRRLCAAVVSLAALLTACTADADDAPSTLAEKAAKDRKLTIAVQPDRPGLAQRQKGSTYAGFEIDIATRVANKLGVPSSGITFIPATSADREQLLTRGKADLVIAGFAIGANRNVIFTGAYFTANQGILVNAKERELTDPGDLKGRRFCTVGQAPIMANALPGATRVKTDNDSECLVALLNRKLDAVLGHNAELAGYSLQNLGKMRLLNARLSPTDYGIALRRNEATTATTITAILKEMIADGSWARSLARHLPQLTAQRPPSLP</sequence>
<keyword evidence="2" id="KW-0813">Transport</keyword>
<evidence type="ECO:0000256" key="3">
    <source>
        <dbReference type="ARBA" id="ARBA00022729"/>
    </source>
</evidence>
<accession>A0A3D9SPM7</accession>
<comment type="caution">
    <text evidence="6">The sequence shown here is derived from an EMBL/GenBank/DDBJ whole genome shotgun (WGS) entry which is preliminary data.</text>
</comment>
<dbReference type="RefSeq" id="WP_116023408.1">
    <property type="nucleotide sequence ID" value="NZ_QTTT01000001.1"/>
</dbReference>
<dbReference type="GO" id="GO:0005576">
    <property type="term" value="C:extracellular region"/>
    <property type="evidence" value="ECO:0007669"/>
    <property type="project" value="TreeGrafter"/>
</dbReference>
<feature type="domain" description="Solute-binding protein family 3/N-terminal" evidence="5">
    <location>
        <begin position="44"/>
        <end position="262"/>
    </location>
</feature>
<comment type="similarity">
    <text evidence="1">Belongs to the bacterial solute-binding protein 3 family.</text>
</comment>
<dbReference type="Pfam" id="PF00497">
    <property type="entry name" value="SBP_bac_3"/>
    <property type="match status" value="1"/>
</dbReference>
<dbReference type="InterPro" id="IPR001638">
    <property type="entry name" value="Solute-binding_3/MltF_N"/>
</dbReference>
<dbReference type="InterPro" id="IPR051455">
    <property type="entry name" value="Bact_solute-bind_prot3"/>
</dbReference>
<evidence type="ECO:0000313" key="7">
    <source>
        <dbReference type="Proteomes" id="UP000256661"/>
    </source>
</evidence>
<dbReference type="OrthoDB" id="9807888at2"/>
<name>A0A3D9SPM7_9ACTN</name>
<proteinExistence type="inferred from homology"/>